<name>A0ABM9NL69_9GAMM</name>
<dbReference type="InterPro" id="IPR011051">
    <property type="entry name" value="RmlC_Cupin_sf"/>
</dbReference>
<dbReference type="InterPro" id="IPR003500">
    <property type="entry name" value="RpiB_LacA_LacB"/>
</dbReference>
<evidence type="ECO:0000259" key="1">
    <source>
        <dbReference type="Pfam" id="PF12973"/>
    </source>
</evidence>
<dbReference type="EMBL" id="OZ026884">
    <property type="protein sequence ID" value="CAL1241389.1"/>
    <property type="molecule type" value="Genomic_DNA"/>
</dbReference>
<keyword evidence="3" id="KW-1185">Reference proteome</keyword>
<dbReference type="InterPro" id="IPR025979">
    <property type="entry name" value="ChrR-like_cupin_dom"/>
</dbReference>
<protein>
    <recommendedName>
        <fullName evidence="1">ChrR-like cupin domain-containing protein</fullName>
    </recommendedName>
</protein>
<proteinExistence type="predicted"/>
<dbReference type="PANTHER" id="PTHR30345">
    <property type="entry name" value="RIBOSE-5-PHOSPHATE ISOMERASE B"/>
    <property type="match status" value="1"/>
</dbReference>
<accession>A0ABM9NL69</accession>
<feature type="domain" description="ChrR-like cupin" evidence="1">
    <location>
        <begin position="7"/>
        <end position="114"/>
    </location>
</feature>
<reference evidence="2 3" key="1">
    <citation type="submission" date="2024-04" db="EMBL/GenBank/DDBJ databases">
        <authorList>
            <person name="Cremers G."/>
        </authorList>
    </citation>
    <scope>NUCLEOTIDE SEQUENCE [LARGE SCALE GENOMIC DNA]</scope>
    <source>
        <strain evidence="2">MeCH1-AG</strain>
    </source>
</reference>
<evidence type="ECO:0000313" key="3">
    <source>
        <dbReference type="Proteomes" id="UP001497493"/>
    </source>
</evidence>
<gene>
    <name evidence="2" type="ORF">MECH1_V1_2613</name>
</gene>
<dbReference type="Pfam" id="PF12973">
    <property type="entry name" value="Cupin_7"/>
    <property type="match status" value="1"/>
</dbReference>
<organism evidence="2 3">
    <name type="scientific">Candidatus Methylocalor cossyra</name>
    <dbReference type="NCBI Taxonomy" id="3108543"/>
    <lineage>
        <taxon>Bacteria</taxon>
        <taxon>Pseudomonadati</taxon>
        <taxon>Pseudomonadota</taxon>
        <taxon>Gammaproteobacteria</taxon>
        <taxon>Methylococcales</taxon>
        <taxon>Methylococcaceae</taxon>
        <taxon>Candidatus Methylocalor</taxon>
    </lineage>
</organism>
<dbReference type="InterPro" id="IPR014710">
    <property type="entry name" value="RmlC-like_jellyroll"/>
</dbReference>
<dbReference type="RefSeq" id="WP_348757909.1">
    <property type="nucleotide sequence ID" value="NZ_OZ026884.1"/>
</dbReference>
<dbReference type="Proteomes" id="UP001497493">
    <property type="component" value="Chromosome"/>
</dbReference>
<sequence>MCLCHPIFLDTHTAPWAGVPGVAGAEWQVFQTDPRTQGVQALVKFPAGAVEPPHHHTHGHWIYVQEGAKVVENLTRGTRFVLSNGMYLYTPAPDVHRVTYLSRCTFLFVTDGPFDVFWDSEQTGVILPETAG</sequence>
<dbReference type="Gene3D" id="2.60.120.10">
    <property type="entry name" value="Jelly Rolls"/>
    <property type="match status" value="1"/>
</dbReference>
<dbReference type="SUPFAM" id="SSF51182">
    <property type="entry name" value="RmlC-like cupins"/>
    <property type="match status" value="1"/>
</dbReference>
<dbReference type="PANTHER" id="PTHR30345:SF0">
    <property type="entry name" value="DNA DAMAGE-REPAIR_TOLERATION PROTEIN DRT102"/>
    <property type="match status" value="1"/>
</dbReference>
<evidence type="ECO:0000313" key="2">
    <source>
        <dbReference type="EMBL" id="CAL1241389.1"/>
    </source>
</evidence>